<dbReference type="KEGG" id="eaz:JHT90_12095"/>
<accession>A0A974RWE9</accession>
<dbReference type="AlphaFoldDB" id="A0A974RWE9"/>
<keyword evidence="3" id="KW-1185">Reference proteome</keyword>
<protein>
    <recommendedName>
        <fullName evidence="4">Lipoprotein</fullName>
    </recommendedName>
</protein>
<dbReference type="PROSITE" id="PS51257">
    <property type="entry name" value="PROKAR_LIPOPROTEIN"/>
    <property type="match status" value="1"/>
</dbReference>
<dbReference type="EMBL" id="CP067393">
    <property type="protein sequence ID" value="QQP85115.1"/>
    <property type="molecule type" value="Genomic_DNA"/>
</dbReference>
<proteinExistence type="predicted"/>
<gene>
    <name evidence="2" type="ORF">JHT90_12095</name>
</gene>
<evidence type="ECO:0000256" key="1">
    <source>
        <dbReference type="SAM" id="SignalP"/>
    </source>
</evidence>
<dbReference type="RefSeq" id="WP_201091306.1">
    <property type="nucleotide sequence ID" value="NZ_CP067393.1"/>
</dbReference>
<keyword evidence="1" id="KW-0732">Signal</keyword>
<evidence type="ECO:0000313" key="3">
    <source>
        <dbReference type="Proteomes" id="UP000595278"/>
    </source>
</evidence>
<evidence type="ECO:0000313" key="2">
    <source>
        <dbReference type="EMBL" id="QQP85115.1"/>
    </source>
</evidence>
<evidence type="ECO:0008006" key="4">
    <source>
        <dbReference type="Google" id="ProtNLM"/>
    </source>
</evidence>
<dbReference type="Proteomes" id="UP000595278">
    <property type="component" value="Chromosome"/>
</dbReference>
<reference evidence="2 3" key="1">
    <citation type="submission" date="2021-01" db="EMBL/GenBank/DDBJ databases">
        <title>Entomomonas sp. F2A isolated from a house cricket (Acheta domesticus).</title>
        <authorList>
            <person name="Spergser J."/>
            <person name="Busse H.-J."/>
        </authorList>
    </citation>
    <scope>NUCLEOTIDE SEQUENCE [LARGE SCALE GENOMIC DNA]</scope>
    <source>
        <strain evidence="2 3">F2A</strain>
    </source>
</reference>
<name>A0A974RWE9_9GAMM</name>
<organism evidence="2 3">
    <name type="scientific">Entomomonas asaccharolytica</name>
    <dbReference type="NCBI Taxonomy" id="2785331"/>
    <lineage>
        <taxon>Bacteria</taxon>
        <taxon>Pseudomonadati</taxon>
        <taxon>Pseudomonadota</taxon>
        <taxon>Gammaproteobacteria</taxon>
        <taxon>Pseudomonadales</taxon>
        <taxon>Pseudomonadaceae</taxon>
        <taxon>Entomomonas</taxon>
    </lineage>
</organism>
<sequence length="228" mass="25343">MRLVQRCCLLLSVLLLVACQNNEVKRPTYLGQSQLRAVLTQQNGMWLATDCTSGTQDRFQLIDDNTNFTMDASHLLTKAQGGLFIDAIGVINNKPTATSEGSFTVKQLNRLTIDANKGCKEDDYNRVVVRTIGKNPLWVTSIAPKGLVLERMNQSPLVLPYMDERLPDGQMNFATEANGQTIQLWVAPEQCIDEETGDIYSMRAILTINFQTFQGCGYLGKVAGVINY</sequence>
<feature type="signal peptide" evidence="1">
    <location>
        <begin position="1"/>
        <end position="18"/>
    </location>
</feature>
<feature type="chain" id="PRO_5036948921" description="Lipoprotein" evidence="1">
    <location>
        <begin position="19"/>
        <end position="228"/>
    </location>
</feature>